<dbReference type="InterPro" id="IPR050297">
    <property type="entry name" value="LipidA_mod_glycosyltrf_83"/>
</dbReference>
<evidence type="ECO:0000256" key="3">
    <source>
        <dbReference type="ARBA" id="ARBA00022676"/>
    </source>
</evidence>
<proteinExistence type="predicted"/>
<reference evidence="10 11" key="1">
    <citation type="submission" date="2020-10" db="EMBL/GenBank/DDBJ databases">
        <title>Connecting structure to function with the recovery of over 1000 high-quality activated sludge metagenome-assembled genomes encoding full-length rRNA genes using long-read sequencing.</title>
        <authorList>
            <person name="Singleton C.M."/>
            <person name="Petriglieri F."/>
            <person name="Kristensen J.M."/>
            <person name="Kirkegaard R.H."/>
            <person name="Michaelsen T.Y."/>
            <person name="Andersen M.H."/>
            <person name="Karst S.M."/>
            <person name="Dueholm M.S."/>
            <person name="Nielsen P.H."/>
            <person name="Albertsen M."/>
        </authorList>
    </citation>
    <scope>NUCLEOTIDE SEQUENCE [LARGE SCALE GENOMIC DNA]</scope>
    <source>
        <strain evidence="10">Lyne_18-Q3-R50-59_MAXAC.006</strain>
    </source>
</reference>
<evidence type="ECO:0000256" key="8">
    <source>
        <dbReference type="SAM" id="MobiDB-lite"/>
    </source>
</evidence>
<feature type="transmembrane region" description="Helical" evidence="9">
    <location>
        <begin position="237"/>
        <end position="257"/>
    </location>
</feature>
<feature type="transmembrane region" description="Helical" evidence="9">
    <location>
        <begin position="198"/>
        <end position="225"/>
    </location>
</feature>
<dbReference type="GO" id="GO:0005886">
    <property type="term" value="C:plasma membrane"/>
    <property type="evidence" value="ECO:0007669"/>
    <property type="project" value="UniProtKB-SubCell"/>
</dbReference>
<dbReference type="AlphaFoldDB" id="A0A936NBH3"/>
<sequence>MSARSRLGSGERSARTPLPARALWWILAIWLASLGFRVVYLTVINPDQPLTGDGLYYHLLGNRLADGDGFSSPTGLGVAEEIADHPPGYPAMLSLASRVGLDSRDEHRLVSALVGSLAIPFLGLAGGRLAAARRRGPPPAPRVVAWAAIAAASLAALDVNMWVWDPLILAEPLVLAAVAAWLYGALAYDDDPSWGSALGLGLAFGIAAATRSELLVAVLVIPVLLYRRRRQLSWGRFVAHGAAMAAGLVLFLGPWVWSNLHRFEEPVVMTTGLGTTMVQGNCTPGFYGPYTGYSDFACFDRTRSVVTPEMDASQRDVLGREIATDYIGRNLGRLPVVAVARVARTFGFFRPVQQSGIIEGVELRGPHWVVWGGLISWQLLLPLGVAGVVLARREGRLIAPVVAVTGAVVFAVALTQGADRYRMALEPLLIAYAGFAIALSLAVVGRSTPALADTGPGRWLRKWSPRPEAQVSESQPPGDPSPGADDQSSERTAVASSPSATSQP</sequence>
<feature type="compositionally biased region" description="Polar residues" evidence="8">
    <location>
        <begin position="490"/>
        <end position="504"/>
    </location>
</feature>
<feature type="transmembrane region" description="Helical" evidence="9">
    <location>
        <begin position="109"/>
        <end position="131"/>
    </location>
</feature>
<feature type="transmembrane region" description="Helical" evidence="9">
    <location>
        <begin position="397"/>
        <end position="417"/>
    </location>
</feature>
<dbReference type="GO" id="GO:0016763">
    <property type="term" value="F:pentosyltransferase activity"/>
    <property type="evidence" value="ECO:0007669"/>
    <property type="project" value="TreeGrafter"/>
</dbReference>
<dbReference type="PANTHER" id="PTHR33908">
    <property type="entry name" value="MANNOSYLTRANSFERASE YKCB-RELATED"/>
    <property type="match status" value="1"/>
</dbReference>
<evidence type="ECO:0000256" key="1">
    <source>
        <dbReference type="ARBA" id="ARBA00004651"/>
    </source>
</evidence>
<keyword evidence="7 9" id="KW-0472">Membrane</keyword>
<dbReference type="EMBL" id="JADJZA010000001">
    <property type="protein sequence ID" value="MBK9296378.1"/>
    <property type="molecule type" value="Genomic_DNA"/>
</dbReference>
<feature type="transmembrane region" description="Helical" evidence="9">
    <location>
        <begin position="429"/>
        <end position="452"/>
    </location>
</feature>
<evidence type="ECO:0000256" key="2">
    <source>
        <dbReference type="ARBA" id="ARBA00022475"/>
    </source>
</evidence>
<comment type="caution">
    <text evidence="10">The sequence shown here is derived from an EMBL/GenBank/DDBJ whole genome shotgun (WGS) entry which is preliminary data.</text>
</comment>
<evidence type="ECO:0000256" key="5">
    <source>
        <dbReference type="ARBA" id="ARBA00022692"/>
    </source>
</evidence>
<keyword evidence="3" id="KW-0328">Glycosyltransferase</keyword>
<evidence type="ECO:0000313" key="11">
    <source>
        <dbReference type="Proteomes" id="UP000727993"/>
    </source>
</evidence>
<organism evidence="10 11">
    <name type="scientific">Candidatus Neomicrothrix subdominans</name>
    <dbReference type="NCBI Taxonomy" id="2954438"/>
    <lineage>
        <taxon>Bacteria</taxon>
        <taxon>Bacillati</taxon>
        <taxon>Actinomycetota</taxon>
        <taxon>Acidimicrobiia</taxon>
        <taxon>Acidimicrobiales</taxon>
        <taxon>Microthrixaceae</taxon>
        <taxon>Candidatus Neomicrothrix</taxon>
    </lineage>
</organism>
<keyword evidence="4" id="KW-0808">Transferase</keyword>
<evidence type="ECO:0008006" key="12">
    <source>
        <dbReference type="Google" id="ProtNLM"/>
    </source>
</evidence>
<name>A0A936NBH3_9ACTN</name>
<feature type="transmembrane region" description="Helical" evidence="9">
    <location>
        <begin position="368"/>
        <end position="390"/>
    </location>
</feature>
<evidence type="ECO:0000256" key="4">
    <source>
        <dbReference type="ARBA" id="ARBA00022679"/>
    </source>
</evidence>
<evidence type="ECO:0000256" key="7">
    <source>
        <dbReference type="ARBA" id="ARBA00023136"/>
    </source>
</evidence>
<keyword evidence="6 9" id="KW-1133">Transmembrane helix</keyword>
<comment type="subcellular location">
    <subcellularLocation>
        <location evidence="1">Cell membrane</location>
        <topology evidence="1">Multi-pass membrane protein</topology>
    </subcellularLocation>
</comment>
<keyword evidence="2" id="KW-1003">Cell membrane</keyword>
<evidence type="ECO:0000256" key="6">
    <source>
        <dbReference type="ARBA" id="ARBA00022989"/>
    </source>
</evidence>
<dbReference type="PANTHER" id="PTHR33908:SF11">
    <property type="entry name" value="MEMBRANE PROTEIN"/>
    <property type="match status" value="1"/>
</dbReference>
<protein>
    <recommendedName>
        <fullName evidence="12">Glycosyltransferase RgtA/B/C/D-like domain-containing protein</fullName>
    </recommendedName>
</protein>
<feature type="transmembrane region" description="Helical" evidence="9">
    <location>
        <begin position="21"/>
        <end position="40"/>
    </location>
</feature>
<dbReference type="GO" id="GO:0009103">
    <property type="term" value="P:lipopolysaccharide biosynthetic process"/>
    <property type="evidence" value="ECO:0007669"/>
    <property type="project" value="UniProtKB-ARBA"/>
</dbReference>
<dbReference type="Proteomes" id="UP000727993">
    <property type="component" value="Unassembled WGS sequence"/>
</dbReference>
<feature type="region of interest" description="Disordered" evidence="8">
    <location>
        <begin position="455"/>
        <end position="504"/>
    </location>
</feature>
<accession>A0A936NBH3</accession>
<evidence type="ECO:0000256" key="9">
    <source>
        <dbReference type="SAM" id="Phobius"/>
    </source>
</evidence>
<gene>
    <name evidence="10" type="ORF">IPN02_05835</name>
</gene>
<evidence type="ECO:0000313" key="10">
    <source>
        <dbReference type="EMBL" id="MBK9296378.1"/>
    </source>
</evidence>
<keyword evidence="5 9" id="KW-0812">Transmembrane</keyword>